<dbReference type="EMBL" id="LRHK01000001">
    <property type="protein sequence ID" value="KWX17259.1"/>
    <property type="molecule type" value="Genomic_DNA"/>
</dbReference>
<name>A0A132P4K5_ENTFC</name>
<dbReference type="RefSeq" id="WP_002299348.1">
    <property type="nucleotide sequence ID" value="NZ_CAMRQU010000010.1"/>
</dbReference>
<feature type="transmembrane region" description="Helical" evidence="6">
    <location>
        <begin position="168"/>
        <end position="191"/>
    </location>
</feature>
<keyword evidence="4 6" id="KW-1133">Transmembrane helix</keyword>
<dbReference type="PANTHER" id="PTHR12677">
    <property type="entry name" value="GOLGI APPARATUS MEMBRANE PROTEIN TVP38-RELATED"/>
    <property type="match status" value="1"/>
</dbReference>
<proteinExistence type="inferred from homology"/>
<sequence length="229" mass="25085">MKKKIIRLMLITLGIILILVVGYRLYLEYQTDIQLFLNPRASKAELLAHIRSHGTFASILLIVLTAVMCAVPGIPTSVVGVIAGLSFGPLIGAIINILGNALGNITAIFLMHRLKFLDKKTETNHWVQAIRQMKHPKIGVMLGYMIPVIPSSMVNFAADAMKLPLQQIILSIVIGVIPSSVLYACGGEALFHGYNKTAVTLVASVTVLVGLVVFIYKDRKKKQGKQRQK</sequence>
<dbReference type="GO" id="GO:0005886">
    <property type="term" value="C:plasma membrane"/>
    <property type="evidence" value="ECO:0007669"/>
    <property type="project" value="UniProtKB-SubCell"/>
</dbReference>
<reference evidence="8 9" key="1">
    <citation type="submission" date="2016-01" db="EMBL/GenBank/DDBJ databases">
        <title>Molecular Mechanisms for transfer of large genomic segments between Enterococcus faecium strains.</title>
        <authorList>
            <person name="Garcia-Solache M.A."/>
            <person name="Lebreton F."/>
            <person name="Mclaughlin R.E."/>
            <person name="Whiteaker J.D."/>
            <person name="Gilmore M.S."/>
            <person name="Rice L.B."/>
        </authorList>
    </citation>
    <scope>NUCLEOTIDE SEQUENCE [LARGE SCALE GENOMIC DNA]</scope>
    <source>
        <strain evidence="8 9">D344RRF x C68</strain>
    </source>
</reference>
<organism evidence="8 9">
    <name type="scientific">Enterococcus faecium</name>
    <name type="common">Streptococcus faecium</name>
    <dbReference type="NCBI Taxonomy" id="1352"/>
    <lineage>
        <taxon>Bacteria</taxon>
        <taxon>Bacillati</taxon>
        <taxon>Bacillota</taxon>
        <taxon>Bacilli</taxon>
        <taxon>Lactobacillales</taxon>
        <taxon>Enterococcaceae</taxon>
        <taxon>Enterococcus</taxon>
    </lineage>
</organism>
<comment type="similarity">
    <text evidence="6">Belongs to the TVP38/TMEM64 family.</text>
</comment>
<dbReference type="InterPro" id="IPR015414">
    <property type="entry name" value="TMEM64"/>
</dbReference>
<keyword evidence="5 6" id="KW-0472">Membrane</keyword>
<dbReference type="Pfam" id="PF09335">
    <property type="entry name" value="VTT_dom"/>
    <property type="match status" value="1"/>
</dbReference>
<comment type="caution">
    <text evidence="8">The sequence shown here is derived from an EMBL/GenBank/DDBJ whole genome shotgun (WGS) entry which is preliminary data.</text>
</comment>
<dbReference type="PANTHER" id="PTHR12677:SF59">
    <property type="entry name" value="GOLGI APPARATUS MEMBRANE PROTEIN TVP38-RELATED"/>
    <property type="match status" value="1"/>
</dbReference>
<feature type="transmembrane region" description="Helical" evidence="6">
    <location>
        <begin position="90"/>
        <end position="110"/>
    </location>
</feature>
<accession>A0A132P4K5</accession>
<evidence type="ECO:0000256" key="3">
    <source>
        <dbReference type="ARBA" id="ARBA00022692"/>
    </source>
</evidence>
<feature type="transmembrane region" description="Helical" evidence="6">
    <location>
        <begin position="59"/>
        <end position="84"/>
    </location>
</feature>
<protein>
    <recommendedName>
        <fullName evidence="6">TVP38/TMEM64 family membrane protein</fullName>
    </recommendedName>
</protein>
<evidence type="ECO:0000313" key="9">
    <source>
        <dbReference type="Proteomes" id="UP000070452"/>
    </source>
</evidence>
<dbReference type="AlphaFoldDB" id="A0A132P4K5"/>
<evidence type="ECO:0000256" key="2">
    <source>
        <dbReference type="ARBA" id="ARBA00022475"/>
    </source>
</evidence>
<evidence type="ECO:0000256" key="5">
    <source>
        <dbReference type="ARBA" id="ARBA00023136"/>
    </source>
</evidence>
<feature type="transmembrane region" description="Helical" evidence="6">
    <location>
        <begin position="6"/>
        <end position="26"/>
    </location>
</feature>
<comment type="subcellular location">
    <subcellularLocation>
        <location evidence="1 6">Cell membrane</location>
        <topology evidence="1 6">Multi-pass membrane protein</topology>
    </subcellularLocation>
</comment>
<feature type="domain" description="VTT" evidence="7">
    <location>
        <begin position="74"/>
        <end position="187"/>
    </location>
</feature>
<keyword evidence="3 6" id="KW-0812">Transmembrane</keyword>
<gene>
    <name evidence="8" type="ORF">AWT83_01565</name>
</gene>
<keyword evidence="2 6" id="KW-1003">Cell membrane</keyword>
<evidence type="ECO:0000256" key="1">
    <source>
        <dbReference type="ARBA" id="ARBA00004651"/>
    </source>
</evidence>
<feature type="transmembrane region" description="Helical" evidence="6">
    <location>
        <begin position="197"/>
        <end position="216"/>
    </location>
</feature>
<evidence type="ECO:0000259" key="7">
    <source>
        <dbReference type="Pfam" id="PF09335"/>
    </source>
</evidence>
<evidence type="ECO:0000256" key="4">
    <source>
        <dbReference type="ARBA" id="ARBA00022989"/>
    </source>
</evidence>
<evidence type="ECO:0000256" key="6">
    <source>
        <dbReference type="RuleBase" id="RU366058"/>
    </source>
</evidence>
<dbReference type="Proteomes" id="UP000070452">
    <property type="component" value="Unassembled WGS sequence"/>
</dbReference>
<dbReference type="InterPro" id="IPR032816">
    <property type="entry name" value="VTT_dom"/>
</dbReference>
<evidence type="ECO:0000313" key="8">
    <source>
        <dbReference type="EMBL" id="KWX17259.1"/>
    </source>
</evidence>